<accession>A0A096XTD6</accession>
<evidence type="ECO:0000313" key="2">
    <source>
        <dbReference type="EMBL" id="AII28568.1"/>
    </source>
</evidence>
<dbReference type="InterPro" id="IPR058346">
    <property type="entry name" value="DUF8033"/>
</dbReference>
<sequence length="81" mass="9402">MNELECIYDSRKSFYGKANLVEEENGISLYSYDTKVATIYTNGLAKVFGTYSQTTLRHIKEFFKQNGLKADTKKQIEKDYL</sequence>
<proteinExistence type="predicted"/>
<keyword evidence="3" id="KW-1185">Reference proteome</keyword>
<evidence type="ECO:0000313" key="3">
    <source>
        <dbReference type="Proteomes" id="UP000030157"/>
    </source>
</evidence>
<organism evidence="2 3">
    <name type="scientific">Enterococcus phage ECP3</name>
    <dbReference type="NCBI Taxonomy" id="1498168"/>
    <lineage>
        <taxon>Viruses</taxon>
        <taxon>Duplodnaviria</taxon>
        <taxon>Heunggongvirae</taxon>
        <taxon>Uroviricota</taxon>
        <taxon>Caudoviricetes</taxon>
        <taxon>Herelleviridae</taxon>
        <taxon>Brockvirinae</taxon>
        <taxon>Kochikohdavirus</taxon>
        <taxon>Kochikohdavirus ECP3</taxon>
    </lineage>
</organism>
<name>A0A096XTD6_9CAUD</name>
<dbReference type="Pfam" id="PF26096">
    <property type="entry name" value="DUF8033"/>
    <property type="match status" value="1"/>
</dbReference>
<evidence type="ECO:0000259" key="1">
    <source>
        <dbReference type="Pfam" id="PF26096"/>
    </source>
</evidence>
<dbReference type="RefSeq" id="YP_009147209.1">
    <property type="nucleotide sequence ID" value="NC_027335.2"/>
</dbReference>
<feature type="domain" description="DUF8033" evidence="1">
    <location>
        <begin position="3"/>
        <end position="78"/>
    </location>
</feature>
<dbReference type="EMBL" id="KJ801817">
    <property type="protein sequence ID" value="AII28568.1"/>
    <property type="molecule type" value="Genomic_DNA"/>
</dbReference>
<dbReference type="GeneID" id="24628257"/>
<dbReference type="Proteomes" id="UP000030157">
    <property type="component" value="Segment"/>
</dbReference>
<protein>
    <recommendedName>
        <fullName evidence="1">DUF8033 domain-containing protein</fullName>
    </recommendedName>
</protein>
<reference evidence="2" key="1">
    <citation type="submission" date="2014-05" db="EMBL/GenBank/DDBJ databases">
        <title>Complete genome sequence of Enterococcus faecalis bacteriophage ECP3.</title>
        <authorList>
            <person name="Kang H.-Y."/>
            <person name="Kim S."/>
            <person name="Kim J."/>
        </authorList>
    </citation>
    <scope>NUCLEOTIDE SEQUENCE [LARGE SCALE GENOMIC DNA]</scope>
    <source>
        <strain evidence="2">ECP3</strain>
    </source>
</reference>